<accession>M4B8C4</accession>
<dbReference type="InParanoid" id="M4B8C4"/>
<sequence length="372" mass="42607">MQWLISKETRTWMQHYLRQNAQSILNKRALRACFAIFIQKLQDRLDKEVFAHTKLRNLENVADEVIAAVYSNSYFRSRRHQVRQILSAQDVVGWAAFVAQMRETYISVSACARAPCSIARCKERRNCDSSHGLPNLIERSWNTEWILDVDEVCWQPSQQAIKTGNDYCGNSDTFTIHGDNDTTTNNDEDLPSVCTIFQLISQILRLELDLDIRSSTLHLRSTLGITGPLDCMRLVLDGKERTFSQFPNGVASAVNTGAHGDYIGEMRVEGSDRLVTYLQLFNWSLSGNDSSYNVRMRIECWRSCRLCISGDILATTLRGTLTDAEVAFFEEMPLWRKQEAVHRAHEAYGLKENLSTGPWKELGKFRLSYMKL</sequence>
<protein>
    <submittedName>
        <fullName evidence="1">Uncharacterized protein</fullName>
    </submittedName>
</protein>
<evidence type="ECO:0000313" key="2">
    <source>
        <dbReference type="Proteomes" id="UP000011713"/>
    </source>
</evidence>
<dbReference type="OMA" id="WNTEWIL"/>
<reference evidence="1" key="2">
    <citation type="submission" date="2015-06" db="UniProtKB">
        <authorList>
            <consortium name="EnsemblProtists"/>
        </authorList>
    </citation>
    <scope>IDENTIFICATION</scope>
    <source>
        <strain evidence="1">Emoy2</strain>
    </source>
</reference>
<dbReference type="EMBL" id="JH597957">
    <property type="status" value="NOT_ANNOTATED_CDS"/>
    <property type="molecule type" value="Genomic_DNA"/>
</dbReference>
<dbReference type="AlphaFoldDB" id="M4B8C4"/>
<keyword evidence="2" id="KW-1185">Reference proteome</keyword>
<dbReference type="VEuPathDB" id="FungiDB:HpaG802529"/>
<proteinExistence type="predicted"/>
<organism evidence="1 2">
    <name type="scientific">Hyaloperonospora arabidopsidis (strain Emoy2)</name>
    <name type="common">Downy mildew agent</name>
    <name type="synonym">Peronospora arabidopsidis</name>
    <dbReference type="NCBI Taxonomy" id="559515"/>
    <lineage>
        <taxon>Eukaryota</taxon>
        <taxon>Sar</taxon>
        <taxon>Stramenopiles</taxon>
        <taxon>Oomycota</taxon>
        <taxon>Peronosporomycetes</taxon>
        <taxon>Peronosporales</taxon>
        <taxon>Peronosporaceae</taxon>
        <taxon>Hyaloperonospora</taxon>
    </lineage>
</organism>
<dbReference type="EnsemblProtists" id="HpaT802529">
    <property type="protein sequence ID" value="HpaP802529"/>
    <property type="gene ID" value="HpaG802529"/>
</dbReference>
<reference evidence="2" key="1">
    <citation type="journal article" date="2010" name="Science">
        <title>Signatures of adaptation to obligate biotrophy in the Hyaloperonospora arabidopsidis genome.</title>
        <authorList>
            <person name="Baxter L."/>
            <person name="Tripathy S."/>
            <person name="Ishaque N."/>
            <person name="Boot N."/>
            <person name="Cabral A."/>
            <person name="Kemen E."/>
            <person name="Thines M."/>
            <person name="Ah-Fong A."/>
            <person name="Anderson R."/>
            <person name="Badejoko W."/>
            <person name="Bittner-Eddy P."/>
            <person name="Boore J.L."/>
            <person name="Chibucos M.C."/>
            <person name="Coates M."/>
            <person name="Dehal P."/>
            <person name="Delehaunty K."/>
            <person name="Dong S."/>
            <person name="Downton P."/>
            <person name="Dumas B."/>
            <person name="Fabro G."/>
            <person name="Fronick C."/>
            <person name="Fuerstenberg S.I."/>
            <person name="Fulton L."/>
            <person name="Gaulin E."/>
            <person name="Govers F."/>
            <person name="Hughes L."/>
            <person name="Humphray S."/>
            <person name="Jiang R.H."/>
            <person name="Judelson H."/>
            <person name="Kamoun S."/>
            <person name="Kyung K."/>
            <person name="Meijer H."/>
            <person name="Minx P."/>
            <person name="Morris P."/>
            <person name="Nelson J."/>
            <person name="Phuntumart V."/>
            <person name="Qutob D."/>
            <person name="Rehmany A."/>
            <person name="Rougon-Cardoso A."/>
            <person name="Ryden P."/>
            <person name="Torto-Alalibo T."/>
            <person name="Studholme D."/>
            <person name="Wang Y."/>
            <person name="Win J."/>
            <person name="Wood J."/>
            <person name="Clifton S.W."/>
            <person name="Rogers J."/>
            <person name="Van den Ackerveken G."/>
            <person name="Jones J.D."/>
            <person name="McDowell J.M."/>
            <person name="Beynon J."/>
            <person name="Tyler B.M."/>
        </authorList>
    </citation>
    <scope>NUCLEOTIDE SEQUENCE [LARGE SCALE GENOMIC DNA]</scope>
    <source>
        <strain evidence="2">Emoy2</strain>
    </source>
</reference>
<evidence type="ECO:0000313" key="1">
    <source>
        <dbReference type="EnsemblProtists" id="HpaP802529"/>
    </source>
</evidence>
<dbReference type="eggNOG" id="ENOG502RV9B">
    <property type="taxonomic scope" value="Eukaryota"/>
</dbReference>
<name>M4B8C4_HYAAE</name>
<dbReference type="Proteomes" id="UP000011713">
    <property type="component" value="Unassembled WGS sequence"/>
</dbReference>
<dbReference type="HOGENOM" id="CLU_063358_0_0_1"/>